<dbReference type="PANTHER" id="PTHR31258:SF5">
    <property type="entry name" value="TMEM54 PROTEIN-RELATED"/>
    <property type="match status" value="1"/>
</dbReference>
<evidence type="ECO:0000256" key="2">
    <source>
        <dbReference type="ARBA" id="ARBA00011030"/>
    </source>
</evidence>
<gene>
    <name evidence="8" type="primary">KRTCAP3</name>
    <name evidence="8" type="ORF">AMEX_G17254</name>
</gene>
<evidence type="ECO:0000256" key="4">
    <source>
        <dbReference type="ARBA" id="ARBA00022989"/>
    </source>
</evidence>
<feature type="compositionally biased region" description="Acidic residues" evidence="6">
    <location>
        <begin position="245"/>
        <end position="256"/>
    </location>
</feature>
<evidence type="ECO:0000256" key="6">
    <source>
        <dbReference type="SAM" id="MobiDB-lite"/>
    </source>
</evidence>
<dbReference type="PANTHER" id="PTHR31258">
    <property type="entry name" value="KERATINOCYTE-ASSOCIATED PROTEIN 3"/>
    <property type="match status" value="1"/>
</dbReference>
<feature type="transmembrane region" description="Helical" evidence="7">
    <location>
        <begin position="75"/>
        <end position="99"/>
    </location>
</feature>
<feature type="compositionally biased region" description="Low complexity" evidence="6">
    <location>
        <begin position="230"/>
        <end position="241"/>
    </location>
</feature>
<accession>A0A8T2LEE9</accession>
<keyword evidence="5 7" id="KW-0472">Membrane</keyword>
<dbReference type="InterPro" id="IPR020977">
    <property type="entry name" value="Beta-casein-like"/>
</dbReference>
<evidence type="ECO:0000256" key="5">
    <source>
        <dbReference type="ARBA" id="ARBA00023136"/>
    </source>
</evidence>
<dbReference type="EMBL" id="JAICCE010000014">
    <property type="protein sequence ID" value="KAG9268295.1"/>
    <property type="molecule type" value="Genomic_DNA"/>
</dbReference>
<protein>
    <submittedName>
        <fullName evidence="8">Keratinocyte-associated protein 3-like</fullName>
    </submittedName>
</protein>
<feature type="region of interest" description="Disordered" evidence="6">
    <location>
        <begin position="223"/>
        <end position="270"/>
    </location>
</feature>
<dbReference type="Pfam" id="PF12304">
    <property type="entry name" value="BCLP"/>
    <property type="match status" value="1"/>
</dbReference>
<comment type="similarity">
    <text evidence="2">Belongs to the TMEM54 family.</text>
</comment>
<name>A0A8T2LEE9_ASTMX</name>
<dbReference type="GO" id="GO:0016020">
    <property type="term" value="C:membrane"/>
    <property type="evidence" value="ECO:0007669"/>
    <property type="project" value="UniProtKB-SubCell"/>
</dbReference>
<comment type="subcellular location">
    <subcellularLocation>
        <location evidence="1">Membrane</location>
        <topology evidence="1">Multi-pass membrane protein</topology>
    </subcellularLocation>
</comment>
<proteinExistence type="inferred from homology"/>
<keyword evidence="3 7" id="KW-0812">Transmembrane</keyword>
<evidence type="ECO:0000256" key="7">
    <source>
        <dbReference type="SAM" id="Phobius"/>
    </source>
</evidence>
<feature type="transmembrane region" description="Helical" evidence="7">
    <location>
        <begin position="33"/>
        <end position="55"/>
    </location>
</feature>
<comment type="caution">
    <text evidence="8">The sequence shown here is derived from an EMBL/GenBank/DDBJ whole genome shotgun (WGS) entry which is preliminary data.</text>
</comment>
<evidence type="ECO:0000313" key="9">
    <source>
        <dbReference type="Proteomes" id="UP000752171"/>
    </source>
</evidence>
<dbReference type="Proteomes" id="UP000752171">
    <property type="component" value="Unassembled WGS sequence"/>
</dbReference>
<sequence>MSWKAGTRKGRKNPGLEEENMGLCCRSLKDEKILMKMGLGLVLAGHVNFLLGALMQGSVLRDVKVSAQFSTLEYAITNIIALVAGLMGIIGGIIAIVLSKNMKKQALKWSLLMMSILAFLLGAASAVSVSISMVNAITNSGMSLLAQCNLSGNISTYNTYRITNECPFDPTRIYGTTLILWVLLVLMSMVEVVFSGRCFVACTAFLRLPCPWRKRPVNAKRKGRVHFPEESVPSSPVPESSINCPEEEEPTEENDLLDATSPTEETSDWL</sequence>
<organism evidence="8 9">
    <name type="scientific">Astyanax mexicanus</name>
    <name type="common">Blind cave fish</name>
    <name type="synonym">Astyanax fasciatus mexicanus</name>
    <dbReference type="NCBI Taxonomy" id="7994"/>
    <lineage>
        <taxon>Eukaryota</taxon>
        <taxon>Metazoa</taxon>
        <taxon>Chordata</taxon>
        <taxon>Craniata</taxon>
        <taxon>Vertebrata</taxon>
        <taxon>Euteleostomi</taxon>
        <taxon>Actinopterygii</taxon>
        <taxon>Neopterygii</taxon>
        <taxon>Teleostei</taxon>
        <taxon>Ostariophysi</taxon>
        <taxon>Characiformes</taxon>
        <taxon>Characoidei</taxon>
        <taxon>Acestrorhamphidae</taxon>
        <taxon>Acestrorhamphinae</taxon>
        <taxon>Astyanax</taxon>
    </lineage>
</organism>
<feature type="transmembrane region" description="Helical" evidence="7">
    <location>
        <begin position="178"/>
        <end position="206"/>
    </location>
</feature>
<evidence type="ECO:0000256" key="3">
    <source>
        <dbReference type="ARBA" id="ARBA00022692"/>
    </source>
</evidence>
<dbReference type="AlphaFoldDB" id="A0A8T2LEE9"/>
<evidence type="ECO:0000256" key="1">
    <source>
        <dbReference type="ARBA" id="ARBA00004141"/>
    </source>
</evidence>
<keyword evidence="4 7" id="KW-1133">Transmembrane helix</keyword>
<reference evidence="8 9" key="1">
    <citation type="submission" date="2021-07" db="EMBL/GenBank/DDBJ databases">
        <authorList>
            <person name="Imarazene B."/>
            <person name="Zahm M."/>
            <person name="Klopp C."/>
            <person name="Cabau C."/>
            <person name="Beille S."/>
            <person name="Jouanno E."/>
            <person name="Castinel A."/>
            <person name="Lluch J."/>
            <person name="Gil L."/>
            <person name="Kuchtly C."/>
            <person name="Lopez Roques C."/>
            <person name="Donnadieu C."/>
            <person name="Parrinello H."/>
            <person name="Journot L."/>
            <person name="Du K."/>
            <person name="Schartl M."/>
            <person name="Retaux S."/>
            <person name="Guiguen Y."/>
        </authorList>
    </citation>
    <scope>NUCLEOTIDE SEQUENCE [LARGE SCALE GENOMIC DNA]</scope>
    <source>
        <strain evidence="8">Pach_M1</strain>
        <tissue evidence="8">Testis</tissue>
    </source>
</reference>
<dbReference type="OrthoDB" id="8718199at2759"/>
<evidence type="ECO:0000313" key="8">
    <source>
        <dbReference type="EMBL" id="KAG9268295.1"/>
    </source>
</evidence>
<feature type="transmembrane region" description="Helical" evidence="7">
    <location>
        <begin position="111"/>
        <end position="134"/>
    </location>
</feature>